<proteinExistence type="inferred from homology"/>
<dbReference type="CDD" id="cd02538">
    <property type="entry name" value="G1P_TT_short"/>
    <property type="match status" value="1"/>
</dbReference>
<dbReference type="InterPro" id="IPR029044">
    <property type="entry name" value="Nucleotide-diphossugar_trans"/>
</dbReference>
<comment type="function">
    <text evidence="10">Catalyzes the formation of dTDP-glucose, from dTTP and glucose 1-phosphate, as well as its pyrophosphorolysis.</text>
</comment>
<comment type="cofactor">
    <cofactor evidence="1">
        <name>Mg(2+)</name>
        <dbReference type="ChEBI" id="CHEBI:18420"/>
    </cofactor>
</comment>
<evidence type="ECO:0000259" key="11">
    <source>
        <dbReference type="Pfam" id="PF00483"/>
    </source>
</evidence>
<evidence type="ECO:0000256" key="7">
    <source>
        <dbReference type="ARBA" id="ARBA00022723"/>
    </source>
</evidence>
<accession>A0A7G7MQK4</accession>
<evidence type="ECO:0000256" key="9">
    <source>
        <dbReference type="ARBA" id="ARBA00049336"/>
    </source>
</evidence>
<dbReference type="Gene3D" id="3.90.550.10">
    <property type="entry name" value="Spore Coat Polysaccharide Biosynthesis Protein SpsA, Chain A"/>
    <property type="match status" value="1"/>
</dbReference>
<name>A0A7G7MQK4_9PSEU</name>
<dbReference type="Proteomes" id="UP000515728">
    <property type="component" value="Chromosome"/>
</dbReference>
<dbReference type="NCBIfam" id="TIGR01207">
    <property type="entry name" value="rmlA"/>
    <property type="match status" value="1"/>
</dbReference>
<evidence type="ECO:0000313" key="12">
    <source>
        <dbReference type="EMBL" id="QNG55065.1"/>
    </source>
</evidence>
<keyword evidence="8 10" id="KW-0460">Magnesium</keyword>
<dbReference type="AlphaFoldDB" id="A0A7G7MQK4"/>
<dbReference type="GO" id="GO:0000271">
    <property type="term" value="P:polysaccharide biosynthetic process"/>
    <property type="evidence" value="ECO:0007669"/>
    <property type="project" value="UniProtKB-ARBA"/>
</dbReference>
<reference evidence="12 13" key="1">
    <citation type="submission" date="2020-08" db="EMBL/GenBank/DDBJ databases">
        <authorList>
            <person name="Mo P."/>
        </authorList>
    </citation>
    <scope>NUCLEOTIDE SEQUENCE [LARGE SCALE GENOMIC DNA]</scope>
    <source>
        <strain evidence="12 13">CGMCC 4.1532</strain>
    </source>
</reference>
<dbReference type="RefSeq" id="WP_185721863.1">
    <property type="nucleotide sequence ID" value="NZ_BAAAWI010000001.1"/>
</dbReference>
<dbReference type="InterPro" id="IPR005835">
    <property type="entry name" value="NTP_transferase_dom"/>
</dbReference>
<evidence type="ECO:0000256" key="2">
    <source>
        <dbReference type="ARBA" id="ARBA00010480"/>
    </source>
</evidence>
<gene>
    <name evidence="12" type="primary">rfbA</name>
    <name evidence="12" type="ORF">H6H00_15065</name>
</gene>
<evidence type="ECO:0000313" key="13">
    <source>
        <dbReference type="Proteomes" id="UP000515728"/>
    </source>
</evidence>
<dbReference type="SUPFAM" id="SSF53448">
    <property type="entry name" value="Nucleotide-diphospho-sugar transferases"/>
    <property type="match status" value="1"/>
</dbReference>
<dbReference type="PANTHER" id="PTHR43532:SF1">
    <property type="entry name" value="GLUCOSE-1-PHOSPHATE THYMIDYLYLTRANSFERASE 1"/>
    <property type="match status" value="1"/>
</dbReference>
<evidence type="ECO:0000256" key="10">
    <source>
        <dbReference type="RuleBase" id="RU003706"/>
    </source>
</evidence>
<keyword evidence="13" id="KW-1185">Reference proteome</keyword>
<keyword evidence="5 10" id="KW-0808">Transferase</keyword>
<evidence type="ECO:0000256" key="8">
    <source>
        <dbReference type="ARBA" id="ARBA00022842"/>
    </source>
</evidence>
<keyword evidence="7 10" id="KW-0479">Metal-binding</keyword>
<protein>
    <recommendedName>
        <fullName evidence="4 10">Glucose-1-phosphate thymidylyltransferase</fullName>
        <ecNumber evidence="3 10">2.7.7.24</ecNumber>
    </recommendedName>
</protein>
<organism evidence="12 13">
    <name type="scientific">Pseudonocardia petroleophila</name>
    <dbReference type="NCBI Taxonomy" id="37331"/>
    <lineage>
        <taxon>Bacteria</taxon>
        <taxon>Bacillati</taxon>
        <taxon>Actinomycetota</taxon>
        <taxon>Actinomycetes</taxon>
        <taxon>Pseudonocardiales</taxon>
        <taxon>Pseudonocardiaceae</taxon>
        <taxon>Pseudonocardia</taxon>
    </lineage>
</organism>
<dbReference type="InterPro" id="IPR005907">
    <property type="entry name" value="G1P_thy_trans_s"/>
</dbReference>
<dbReference type="EMBL" id="CP060131">
    <property type="protein sequence ID" value="QNG55065.1"/>
    <property type="molecule type" value="Genomic_DNA"/>
</dbReference>
<sequence>MKGIILAGGSGTRLHPLTLAVSKQLLPVYDTPMVYHPLSVLMLAGIRDVLLISTPHDLPGFQRLLGDGTRYGMNITYAEQAEPNGLAEAFVIGADHVGDDTSALVLGDNLFHGSNFSDLLHECIGGIGPDADGCVLFGYPVRDPENYGVGEADEHGRLISLEEKPAQPRSNRAITGLYFYDDRVCEIAKDLKPSDRGELEITDVNRVYLEQGRARLVDLGRGFAWLDTGTHDALLGAGQYMQVLEHRQGIRVACLEEVALRMGYIDADACYALGAQLAKSAYGKYVMDVATSLGAVPNGGR</sequence>
<evidence type="ECO:0000256" key="1">
    <source>
        <dbReference type="ARBA" id="ARBA00001946"/>
    </source>
</evidence>
<dbReference type="GO" id="GO:0046872">
    <property type="term" value="F:metal ion binding"/>
    <property type="evidence" value="ECO:0007669"/>
    <property type="project" value="UniProtKB-KW"/>
</dbReference>
<evidence type="ECO:0000256" key="5">
    <source>
        <dbReference type="ARBA" id="ARBA00022679"/>
    </source>
</evidence>
<comment type="catalytic activity">
    <reaction evidence="9 10">
        <text>dTTP + alpha-D-glucose 1-phosphate + H(+) = dTDP-alpha-D-glucose + diphosphate</text>
        <dbReference type="Rhea" id="RHEA:15225"/>
        <dbReference type="ChEBI" id="CHEBI:15378"/>
        <dbReference type="ChEBI" id="CHEBI:33019"/>
        <dbReference type="ChEBI" id="CHEBI:37568"/>
        <dbReference type="ChEBI" id="CHEBI:57477"/>
        <dbReference type="ChEBI" id="CHEBI:58601"/>
        <dbReference type="EC" id="2.7.7.24"/>
    </reaction>
</comment>
<dbReference type="FunFam" id="3.90.550.10:FF:000023">
    <property type="entry name" value="Glucose-1-phosphate thymidylyltransferase"/>
    <property type="match status" value="1"/>
</dbReference>
<dbReference type="PANTHER" id="PTHR43532">
    <property type="entry name" value="GLUCOSE-1-PHOSPHATE THYMIDYLYLTRANSFERASE"/>
    <property type="match status" value="1"/>
</dbReference>
<dbReference type="Pfam" id="PF00483">
    <property type="entry name" value="NTP_transferase"/>
    <property type="match status" value="1"/>
</dbReference>
<feature type="domain" description="Nucleotidyl transferase" evidence="11">
    <location>
        <begin position="2"/>
        <end position="238"/>
    </location>
</feature>
<evidence type="ECO:0000256" key="6">
    <source>
        <dbReference type="ARBA" id="ARBA00022695"/>
    </source>
</evidence>
<comment type="similarity">
    <text evidence="2 10">Belongs to the glucose-1-phosphate thymidylyltransferase family.</text>
</comment>
<dbReference type="KEGG" id="ppel:H6H00_15065"/>
<dbReference type="GO" id="GO:0019318">
    <property type="term" value="P:hexose metabolic process"/>
    <property type="evidence" value="ECO:0007669"/>
    <property type="project" value="UniProtKB-ARBA"/>
</dbReference>
<evidence type="ECO:0000256" key="3">
    <source>
        <dbReference type="ARBA" id="ARBA00012461"/>
    </source>
</evidence>
<dbReference type="GO" id="GO:0008879">
    <property type="term" value="F:glucose-1-phosphate thymidylyltransferase activity"/>
    <property type="evidence" value="ECO:0007669"/>
    <property type="project" value="UniProtKB-EC"/>
</dbReference>
<keyword evidence="6 10" id="KW-0548">Nucleotidyltransferase</keyword>
<evidence type="ECO:0000256" key="4">
    <source>
        <dbReference type="ARBA" id="ARBA00017654"/>
    </source>
</evidence>
<dbReference type="EC" id="2.7.7.24" evidence="3 10"/>